<accession>A0A8S5MUX2</accession>
<proteinExistence type="predicted"/>
<organism evidence="1">
    <name type="scientific">Caudovirales sp. ctUL28</name>
    <dbReference type="NCBI Taxonomy" id="2826778"/>
    <lineage>
        <taxon>Viruses</taxon>
        <taxon>Duplodnaviria</taxon>
        <taxon>Heunggongvirae</taxon>
        <taxon>Uroviricota</taxon>
        <taxon>Caudoviricetes</taxon>
    </lineage>
</organism>
<dbReference type="EMBL" id="BK014996">
    <property type="protein sequence ID" value="DAD86205.1"/>
    <property type="molecule type" value="Genomic_DNA"/>
</dbReference>
<sequence>MKVLKNPGQVLQILSIKLKALHKRFDEADGDDAAEISGQGAAIISIQMYICYVLAYCGYFGAENLAYVYDYINDIKDKDHEYSNPRDTWFMNGRAKGAAWALKEIEKRIEG</sequence>
<name>A0A8S5MUX2_9CAUD</name>
<protein>
    <submittedName>
        <fullName evidence="1">Uncharacterized protein</fullName>
    </submittedName>
</protein>
<evidence type="ECO:0000313" key="1">
    <source>
        <dbReference type="EMBL" id="DAD86205.1"/>
    </source>
</evidence>
<reference evidence="1" key="1">
    <citation type="journal article" date="2021" name="Proc. Natl. Acad. Sci. U.S.A.">
        <title>A Catalog of Tens of Thousands of Viruses from Human Metagenomes Reveals Hidden Associations with Chronic Diseases.</title>
        <authorList>
            <person name="Tisza M.J."/>
            <person name="Buck C.B."/>
        </authorList>
    </citation>
    <scope>NUCLEOTIDE SEQUENCE</scope>
    <source>
        <strain evidence="1">CtUL28</strain>
    </source>
</reference>